<name>A0ABP7Q860_9ACTN</name>
<dbReference type="Pfam" id="PF01047">
    <property type="entry name" value="MarR"/>
    <property type="match status" value="1"/>
</dbReference>
<feature type="compositionally biased region" description="Low complexity" evidence="1">
    <location>
        <begin position="169"/>
        <end position="185"/>
    </location>
</feature>
<dbReference type="InterPro" id="IPR036388">
    <property type="entry name" value="WH-like_DNA-bd_sf"/>
</dbReference>
<dbReference type="Proteomes" id="UP001500034">
    <property type="component" value="Unassembled WGS sequence"/>
</dbReference>
<reference evidence="4" key="1">
    <citation type="journal article" date="2019" name="Int. J. Syst. Evol. Microbiol.">
        <title>The Global Catalogue of Microorganisms (GCM) 10K type strain sequencing project: providing services to taxonomists for standard genome sequencing and annotation.</title>
        <authorList>
            <consortium name="The Broad Institute Genomics Platform"/>
            <consortium name="The Broad Institute Genome Sequencing Center for Infectious Disease"/>
            <person name="Wu L."/>
            <person name="Ma J."/>
        </authorList>
    </citation>
    <scope>NUCLEOTIDE SEQUENCE [LARGE SCALE GENOMIC DNA]</scope>
    <source>
        <strain evidence="4">JCM 17027</strain>
    </source>
</reference>
<dbReference type="Gene3D" id="1.10.10.10">
    <property type="entry name" value="Winged helix-like DNA-binding domain superfamily/Winged helix DNA-binding domain"/>
    <property type="match status" value="1"/>
</dbReference>
<dbReference type="InterPro" id="IPR036390">
    <property type="entry name" value="WH_DNA-bd_sf"/>
</dbReference>
<feature type="domain" description="HTH marR-type" evidence="2">
    <location>
        <begin position="44"/>
        <end position="147"/>
    </location>
</feature>
<evidence type="ECO:0000313" key="4">
    <source>
        <dbReference type="Proteomes" id="UP001500034"/>
    </source>
</evidence>
<gene>
    <name evidence="3" type="ORF">GCM10022384_29800</name>
</gene>
<proteinExistence type="predicted"/>
<evidence type="ECO:0000256" key="1">
    <source>
        <dbReference type="SAM" id="MobiDB-lite"/>
    </source>
</evidence>
<feature type="region of interest" description="Disordered" evidence="1">
    <location>
        <begin position="1"/>
        <end position="22"/>
    </location>
</feature>
<dbReference type="EMBL" id="BAABCQ010000049">
    <property type="protein sequence ID" value="GAA3978124.1"/>
    <property type="molecule type" value="Genomic_DNA"/>
</dbReference>
<dbReference type="SMART" id="SM00347">
    <property type="entry name" value="HTH_MARR"/>
    <property type="match status" value="1"/>
</dbReference>
<evidence type="ECO:0000313" key="3">
    <source>
        <dbReference type="EMBL" id="GAA3978124.1"/>
    </source>
</evidence>
<organism evidence="3 4">
    <name type="scientific">Streptomyces marokkonensis</name>
    <dbReference type="NCBI Taxonomy" id="324855"/>
    <lineage>
        <taxon>Bacteria</taxon>
        <taxon>Bacillati</taxon>
        <taxon>Actinomycetota</taxon>
        <taxon>Actinomycetes</taxon>
        <taxon>Kitasatosporales</taxon>
        <taxon>Streptomycetaceae</taxon>
        <taxon>Streptomyces</taxon>
    </lineage>
</organism>
<evidence type="ECO:0000259" key="2">
    <source>
        <dbReference type="SMART" id="SM00347"/>
    </source>
</evidence>
<dbReference type="InterPro" id="IPR000835">
    <property type="entry name" value="HTH_MarR-typ"/>
</dbReference>
<accession>A0ABP7Q860</accession>
<sequence>MRDGERESTAGQDQDMSEQERRLSDLERELTLLSRHFVASRGPRIGQSLERSAYVLLTRLETGEPLTLKELAHTFQVDVSTINRQVSAMLRNGLVERIFDPDGGMARKFRPTALGLERLQADRAVSRAGTARLVEASGWAGGQTQQFLDLLIELNQGVEHLEGLAWSRTGTGTDTGADTATGTGTQSSTSK</sequence>
<protein>
    <submittedName>
        <fullName evidence="3">MarR family winged helix-turn-helix transcriptional regulator</fullName>
    </submittedName>
</protein>
<keyword evidence="4" id="KW-1185">Reference proteome</keyword>
<comment type="caution">
    <text evidence="3">The sequence shown here is derived from an EMBL/GenBank/DDBJ whole genome shotgun (WGS) entry which is preliminary data.</text>
</comment>
<dbReference type="SUPFAM" id="SSF46785">
    <property type="entry name" value="Winged helix' DNA-binding domain"/>
    <property type="match status" value="1"/>
</dbReference>
<feature type="region of interest" description="Disordered" evidence="1">
    <location>
        <begin position="167"/>
        <end position="191"/>
    </location>
</feature>